<evidence type="ECO:0000313" key="2">
    <source>
        <dbReference type="EMBL" id="XDT70944.1"/>
    </source>
</evidence>
<reference evidence="2" key="1">
    <citation type="submission" date="2024-05" db="EMBL/GenBank/DDBJ databases">
        <title>Genome sequencing of novel strain.</title>
        <authorList>
            <person name="Ganbat D."/>
            <person name="Ganbat S."/>
            <person name="Lee S.-J."/>
        </authorList>
    </citation>
    <scope>NUCLEOTIDE SEQUENCE</scope>
    <source>
        <strain evidence="2">SMD15-11</strain>
    </source>
</reference>
<dbReference type="InterPro" id="IPR009003">
    <property type="entry name" value="Peptidase_S1_PA"/>
</dbReference>
<protein>
    <submittedName>
        <fullName evidence="2">Trypsin-like peptidase domain-containing protein</fullName>
    </submittedName>
</protein>
<dbReference type="EMBL" id="CP154858">
    <property type="protein sequence ID" value="XDT70944.1"/>
    <property type="molecule type" value="Genomic_DNA"/>
</dbReference>
<feature type="chain" id="PRO_5044347692" evidence="1">
    <location>
        <begin position="23"/>
        <end position="272"/>
    </location>
</feature>
<dbReference type="RefSeq" id="WP_369599985.1">
    <property type="nucleotide sequence ID" value="NZ_CP154858.1"/>
</dbReference>
<dbReference type="GO" id="GO:0004252">
    <property type="term" value="F:serine-type endopeptidase activity"/>
    <property type="evidence" value="ECO:0007669"/>
    <property type="project" value="InterPro"/>
</dbReference>
<dbReference type="Pfam" id="PF13365">
    <property type="entry name" value="Trypsin_2"/>
    <property type="match status" value="1"/>
</dbReference>
<dbReference type="KEGG" id="tcd:AAIA72_08970"/>
<organism evidence="2">
    <name type="scientific">Thermohahella caldifontis</name>
    <dbReference type="NCBI Taxonomy" id="3142973"/>
    <lineage>
        <taxon>Bacteria</taxon>
        <taxon>Pseudomonadati</taxon>
        <taxon>Pseudomonadota</taxon>
        <taxon>Gammaproteobacteria</taxon>
        <taxon>Oceanospirillales</taxon>
        <taxon>Hahellaceae</taxon>
        <taxon>Thermohahella</taxon>
    </lineage>
</organism>
<dbReference type="Gene3D" id="2.40.10.120">
    <property type="match status" value="1"/>
</dbReference>
<sequence length="272" mass="29214">MTKRWLGLVVAGWLLCASVAQAALPVALGTGEKLPSLAPMLKTVRPAVVNIATYATVEYVNPLLADPFFRHFFDLPPMAQQREKRPQSAGSGVIIDAEKGYVITNHHVIENADSIEVLLTDGRKFGAHLLGSDEQVDLALLQIEARDLTALPMADSRQLEVGDFVVAVGNPFGLGQTVTSGIVSALGRSGLGLNGYEDYIQTDASINPGNSGGALVNLRGSWSGSIPPFWHLRAGTWASGLPFPRKLSAWWRISWPAMGKCGAAALVWNFRI</sequence>
<feature type="signal peptide" evidence="1">
    <location>
        <begin position="1"/>
        <end position="22"/>
    </location>
</feature>
<name>A0AB39URL1_9GAMM</name>
<gene>
    <name evidence="2" type="ORF">AAIA72_08970</name>
</gene>
<keyword evidence="1" id="KW-0732">Signal</keyword>
<dbReference type="AlphaFoldDB" id="A0AB39URL1"/>
<accession>A0AB39URL1</accession>
<dbReference type="GO" id="GO:0042597">
    <property type="term" value="C:periplasmic space"/>
    <property type="evidence" value="ECO:0007669"/>
    <property type="project" value="TreeGrafter"/>
</dbReference>
<proteinExistence type="predicted"/>
<dbReference type="SUPFAM" id="SSF50494">
    <property type="entry name" value="Trypsin-like serine proteases"/>
    <property type="match status" value="1"/>
</dbReference>
<dbReference type="InterPro" id="IPR001940">
    <property type="entry name" value="Peptidase_S1C"/>
</dbReference>
<dbReference type="GO" id="GO:0006515">
    <property type="term" value="P:protein quality control for misfolded or incompletely synthesized proteins"/>
    <property type="evidence" value="ECO:0007669"/>
    <property type="project" value="TreeGrafter"/>
</dbReference>
<dbReference type="PRINTS" id="PR00834">
    <property type="entry name" value="PROTEASES2C"/>
</dbReference>
<evidence type="ECO:0000256" key="1">
    <source>
        <dbReference type="SAM" id="SignalP"/>
    </source>
</evidence>
<dbReference type="PANTHER" id="PTHR22939:SF129">
    <property type="entry name" value="SERINE PROTEASE HTRA2, MITOCHONDRIAL"/>
    <property type="match status" value="1"/>
</dbReference>
<dbReference type="PANTHER" id="PTHR22939">
    <property type="entry name" value="SERINE PROTEASE FAMILY S1C HTRA-RELATED"/>
    <property type="match status" value="1"/>
</dbReference>